<comment type="caution">
    <text evidence="1">The sequence shown here is derived from an EMBL/GenBank/DDBJ whole genome shotgun (WGS) entry which is preliminary data.</text>
</comment>
<evidence type="ECO:0000313" key="1">
    <source>
        <dbReference type="EMBL" id="MDQ0323135.1"/>
    </source>
</evidence>
<protein>
    <submittedName>
        <fullName evidence="1">Transcriptional regulator of viral defense system</fullName>
    </submittedName>
</protein>
<dbReference type="Proteomes" id="UP001230207">
    <property type="component" value="Unassembled WGS sequence"/>
</dbReference>
<gene>
    <name evidence="1" type="ORF">QO002_005341</name>
</gene>
<name>A0ABU0C0D2_9HYPH</name>
<accession>A0ABU0C0D2</accession>
<organism evidence="1 2">
    <name type="scientific">Pararhizobium capsulatum DSM 1112</name>
    <dbReference type="NCBI Taxonomy" id="1121113"/>
    <lineage>
        <taxon>Bacteria</taxon>
        <taxon>Pseudomonadati</taxon>
        <taxon>Pseudomonadota</taxon>
        <taxon>Alphaproteobacteria</taxon>
        <taxon>Hyphomicrobiales</taxon>
        <taxon>Rhizobiaceae</taxon>
        <taxon>Rhizobium/Agrobacterium group</taxon>
        <taxon>Pararhizobium</taxon>
    </lineage>
</organism>
<keyword evidence="2" id="KW-1185">Reference proteome</keyword>
<sequence>MSHSQPNRFDIEIAQQGAKISNALHMLRSQQYPPDARKGLRKFQLGEVADFIGVTQSHLRQIHSEGKGPEIESVSGRRYYTADRMLELRRLVAKSGSARSSTLNGVRFMLC</sequence>
<proteinExistence type="predicted"/>
<reference evidence="1 2" key="1">
    <citation type="submission" date="2023-07" db="EMBL/GenBank/DDBJ databases">
        <title>Genomic Encyclopedia of Type Strains, Phase IV (KMG-IV): sequencing the most valuable type-strain genomes for metagenomic binning, comparative biology and taxonomic classification.</title>
        <authorList>
            <person name="Goeker M."/>
        </authorList>
    </citation>
    <scope>NUCLEOTIDE SEQUENCE [LARGE SCALE GENOMIC DNA]</scope>
    <source>
        <strain evidence="1 2">DSM 1112</strain>
    </source>
</reference>
<evidence type="ECO:0000313" key="2">
    <source>
        <dbReference type="Proteomes" id="UP001230207"/>
    </source>
</evidence>
<dbReference type="EMBL" id="JAUSVF010000003">
    <property type="protein sequence ID" value="MDQ0323135.1"/>
    <property type="molecule type" value="Genomic_DNA"/>
</dbReference>